<organism evidence="1 2">
    <name type="scientific">Talaromyces rugulosus</name>
    <name type="common">Penicillium rugulosum</name>
    <dbReference type="NCBI Taxonomy" id="121627"/>
    <lineage>
        <taxon>Eukaryota</taxon>
        <taxon>Fungi</taxon>
        <taxon>Dikarya</taxon>
        <taxon>Ascomycota</taxon>
        <taxon>Pezizomycotina</taxon>
        <taxon>Eurotiomycetes</taxon>
        <taxon>Eurotiomycetidae</taxon>
        <taxon>Eurotiales</taxon>
        <taxon>Trichocomaceae</taxon>
        <taxon>Talaromyces</taxon>
        <taxon>Talaromyces sect. Islandici</taxon>
    </lineage>
</organism>
<dbReference type="OrthoDB" id="5343383at2759"/>
<feature type="non-terminal residue" evidence="1">
    <location>
        <position position="1"/>
    </location>
</feature>
<reference evidence="2" key="1">
    <citation type="submission" date="2020-06" db="EMBL/GenBank/DDBJ databases">
        <title>A chromosome-scale genome assembly of Talaromyces rugulosus W13939.</title>
        <authorList>
            <person name="Wang B."/>
            <person name="Guo L."/>
            <person name="Ye K."/>
            <person name="Wang L."/>
        </authorList>
    </citation>
    <scope>NUCLEOTIDE SEQUENCE [LARGE SCALE GENOMIC DNA]</scope>
    <source>
        <strain evidence="2">W13939</strain>
    </source>
</reference>
<accession>A0A7H8QT76</accession>
<proteinExistence type="predicted"/>
<name>A0A7H8QT76_TALRU</name>
<dbReference type="RefSeq" id="XP_035342381.1">
    <property type="nucleotide sequence ID" value="XM_035486488.1"/>
</dbReference>
<keyword evidence="2" id="KW-1185">Reference proteome</keyword>
<evidence type="ECO:0000313" key="2">
    <source>
        <dbReference type="Proteomes" id="UP000509510"/>
    </source>
</evidence>
<dbReference type="KEGG" id="trg:TRUGW13939_03303"/>
<dbReference type="AlphaFoldDB" id="A0A7H8QT76"/>
<gene>
    <name evidence="1" type="ORF">TRUGW13939_03303</name>
</gene>
<protein>
    <submittedName>
        <fullName evidence="1">Uncharacterized protein</fullName>
    </submittedName>
</protein>
<dbReference type="EMBL" id="CP055899">
    <property type="protein sequence ID" value="QKX56203.1"/>
    <property type="molecule type" value="Genomic_DNA"/>
</dbReference>
<evidence type="ECO:0000313" key="1">
    <source>
        <dbReference type="EMBL" id="QKX56203.1"/>
    </source>
</evidence>
<dbReference type="Proteomes" id="UP000509510">
    <property type="component" value="Chromosome II"/>
</dbReference>
<sequence length="140" mass="16067">IMVPLDVPAFVVAWTALYVHFDAISYIPPDYIIYPPFSPPLLALQDQVNIHPVALKLLSQIPHPASYNHSNSFEILTRTHEWIAFEANTEGGTIESCDPNHARLKKTLTDVFGWPHAFRKDDWIREREGLLYLSEDELEL</sequence>
<dbReference type="GeneID" id="55990808"/>